<reference evidence="2 3" key="1">
    <citation type="submission" date="2011-02" db="EMBL/GenBank/DDBJ databases">
        <title>The Genome Sequence of Sphaeroforma arctica JP610.</title>
        <authorList>
            <consortium name="The Broad Institute Genome Sequencing Platform"/>
            <person name="Russ C."/>
            <person name="Cuomo C."/>
            <person name="Young S.K."/>
            <person name="Zeng Q."/>
            <person name="Gargeya S."/>
            <person name="Alvarado L."/>
            <person name="Berlin A."/>
            <person name="Chapman S.B."/>
            <person name="Chen Z."/>
            <person name="Freedman E."/>
            <person name="Gellesch M."/>
            <person name="Goldberg J."/>
            <person name="Griggs A."/>
            <person name="Gujja S."/>
            <person name="Heilman E."/>
            <person name="Heiman D."/>
            <person name="Howarth C."/>
            <person name="Mehta T."/>
            <person name="Neiman D."/>
            <person name="Pearson M."/>
            <person name="Roberts A."/>
            <person name="Saif S."/>
            <person name="Shea T."/>
            <person name="Shenoy N."/>
            <person name="Sisk P."/>
            <person name="Stolte C."/>
            <person name="Sykes S."/>
            <person name="White J."/>
            <person name="Yandava C."/>
            <person name="Burger G."/>
            <person name="Gray M.W."/>
            <person name="Holland P.W.H."/>
            <person name="King N."/>
            <person name="Lang F.B.F."/>
            <person name="Roger A.J."/>
            <person name="Ruiz-Trillo I."/>
            <person name="Haas B."/>
            <person name="Nusbaum C."/>
            <person name="Birren B."/>
        </authorList>
    </citation>
    <scope>NUCLEOTIDE SEQUENCE [LARGE SCALE GENOMIC DNA]</scope>
    <source>
        <strain evidence="2 3">JP610</strain>
    </source>
</reference>
<feature type="signal peptide" evidence="1">
    <location>
        <begin position="1"/>
        <end position="19"/>
    </location>
</feature>
<dbReference type="Proteomes" id="UP000054560">
    <property type="component" value="Unassembled WGS sequence"/>
</dbReference>
<protein>
    <submittedName>
        <fullName evidence="2">Uncharacterized protein</fullName>
    </submittedName>
</protein>
<keyword evidence="3" id="KW-1185">Reference proteome</keyword>
<feature type="chain" id="PRO_5005538855" evidence="1">
    <location>
        <begin position="20"/>
        <end position="144"/>
    </location>
</feature>
<dbReference type="RefSeq" id="XP_014155169.1">
    <property type="nucleotide sequence ID" value="XM_014299694.1"/>
</dbReference>
<keyword evidence="1" id="KW-0732">Signal</keyword>
<proteinExistence type="predicted"/>
<dbReference type="EMBL" id="KQ242051">
    <property type="protein sequence ID" value="KNC81267.1"/>
    <property type="molecule type" value="Genomic_DNA"/>
</dbReference>
<name>A0A0L0FWR5_9EUKA</name>
<sequence length="144" mass="15516">MKLIRLAVLSVVTVSTIAATPIPKISSQISSRAAEICSTVKLTSYMDVDCEGSVLNPAVSVPTNGDCTLISSKTAPSKIYAVIDVYRGLGELYYFADDKCKTSTGYGEGIIFGEKEEMVLDEDTKPYCLSDPDTSFSMQFEPCA</sequence>
<evidence type="ECO:0000313" key="2">
    <source>
        <dbReference type="EMBL" id="KNC81267.1"/>
    </source>
</evidence>
<organism evidence="2 3">
    <name type="scientific">Sphaeroforma arctica JP610</name>
    <dbReference type="NCBI Taxonomy" id="667725"/>
    <lineage>
        <taxon>Eukaryota</taxon>
        <taxon>Ichthyosporea</taxon>
        <taxon>Ichthyophonida</taxon>
        <taxon>Sphaeroforma</taxon>
    </lineage>
</organism>
<gene>
    <name evidence="2" type="ORF">SARC_06398</name>
</gene>
<accession>A0A0L0FWR5</accession>
<dbReference type="GeneID" id="25906902"/>
<dbReference type="AlphaFoldDB" id="A0A0L0FWR5"/>
<evidence type="ECO:0000313" key="3">
    <source>
        <dbReference type="Proteomes" id="UP000054560"/>
    </source>
</evidence>
<evidence type="ECO:0000256" key="1">
    <source>
        <dbReference type="SAM" id="SignalP"/>
    </source>
</evidence>